<dbReference type="EC" id="3.1.3.2" evidence="7"/>
<comment type="subunit">
    <text evidence="3">Homodimer.</text>
</comment>
<organism evidence="12 13">
    <name type="scientific">Zostera marina</name>
    <name type="common">Eelgrass</name>
    <dbReference type="NCBI Taxonomy" id="29655"/>
    <lineage>
        <taxon>Eukaryota</taxon>
        <taxon>Viridiplantae</taxon>
        <taxon>Streptophyta</taxon>
        <taxon>Embryophyta</taxon>
        <taxon>Tracheophyta</taxon>
        <taxon>Spermatophyta</taxon>
        <taxon>Magnoliopsida</taxon>
        <taxon>Liliopsida</taxon>
        <taxon>Zosteraceae</taxon>
        <taxon>Zostera</taxon>
    </lineage>
</organism>
<dbReference type="STRING" id="29655.A0A0K9NKL2"/>
<comment type="subcellular location">
    <subcellularLocation>
        <location evidence="1">Secreted</location>
    </subcellularLocation>
</comment>
<evidence type="ECO:0000313" key="12">
    <source>
        <dbReference type="EMBL" id="KMZ56515.1"/>
    </source>
</evidence>
<dbReference type="PANTHER" id="PTHR45778">
    <property type="entry name" value="PURPLE ACID PHOSPHATASE-RELATED"/>
    <property type="match status" value="1"/>
</dbReference>
<dbReference type="Pfam" id="PF14008">
    <property type="entry name" value="Metallophos_C"/>
    <property type="match status" value="1"/>
</dbReference>
<dbReference type="Pfam" id="PF16656">
    <property type="entry name" value="Pur_ac_phosph_N"/>
    <property type="match status" value="1"/>
</dbReference>
<dbReference type="SUPFAM" id="SSF56300">
    <property type="entry name" value="Metallo-dependent phosphatases"/>
    <property type="match status" value="1"/>
</dbReference>
<dbReference type="Pfam" id="PF00149">
    <property type="entry name" value="Metallophos"/>
    <property type="match status" value="1"/>
</dbReference>
<dbReference type="AlphaFoldDB" id="A0A0K9NKL2"/>
<evidence type="ECO:0000259" key="8">
    <source>
        <dbReference type="Pfam" id="PF00149"/>
    </source>
</evidence>
<comment type="similarity">
    <text evidence="2 7">Belongs to the metallophosphoesterase superfamily. Purple acid phosphatase family.</text>
</comment>
<evidence type="ECO:0000256" key="1">
    <source>
        <dbReference type="ARBA" id="ARBA00004613"/>
    </source>
</evidence>
<accession>A0A0K9NKL2</accession>
<evidence type="ECO:0000259" key="11">
    <source>
        <dbReference type="Pfam" id="PF17808"/>
    </source>
</evidence>
<dbReference type="InterPro" id="IPR025733">
    <property type="entry name" value="PAPs_C"/>
</dbReference>
<evidence type="ECO:0000256" key="6">
    <source>
        <dbReference type="ARBA" id="ARBA00023180"/>
    </source>
</evidence>
<evidence type="ECO:0000259" key="9">
    <source>
        <dbReference type="Pfam" id="PF14008"/>
    </source>
</evidence>
<feature type="signal peptide" evidence="7">
    <location>
        <begin position="1"/>
        <end position="19"/>
    </location>
</feature>
<dbReference type="CDD" id="cd00839">
    <property type="entry name" value="MPP_PAPs"/>
    <property type="match status" value="1"/>
</dbReference>
<feature type="domain" description="Calcineurin-like phosphoesterase" evidence="8">
    <location>
        <begin position="289"/>
        <end position="503"/>
    </location>
</feature>
<dbReference type="SUPFAM" id="SSF49363">
    <property type="entry name" value="Purple acid phosphatase, N-terminal domain"/>
    <property type="match status" value="1"/>
</dbReference>
<dbReference type="Gene3D" id="2.60.40.380">
    <property type="entry name" value="Purple acid phosphatase-like, N-terminal"/>
    <property type="match status" value="1"/>
</dbReference>
<dbReference type="InterPro" id="IPR015914">
    <property type="entry name" value="PAPs_N"/>
</dbReference>
<comment type="caution">
    <text evidence="12">The sequence shown here is derived from an EMBL/GenBank/DDBJ whole genome shotgun (WGS) entry which is preliminary data.</text>
</comment>
<dbReference type="PANTHER" id="PTHR45778:SF16">
    <property type="entry name" value="INACTIVE PURPLE ACID PHOSPHATASE 1-RELATED"/>
    <property type="match status" value="1"/>
</dbReference>
<dbReference type="InterPro" id="IPR040974">
    <property type="entry name" value="Fn3_PAP"/>
</dbReference>
<dbReference type="EMBL" id="LFYR01002171">
    <property type="protein sequence ID" value="KMZ56515.1"/>
    <property type="molecule type" value="Genomic_DNA"/>
</dbReference>
<dbReference type="InterPro" id="IPR008963">
    <property type="entry name" value="Purple_acid_Pase-like_N"/>
</dbReference>
<dbReference type="OMA" id="PMYIDST"/>
<keyword evidence="13" id="KW-1185">Reference proteome</keyword>
<evidence type="ECO:0000313" key="13">
    <source>
        <dbReference type="Proteomes" id="UP000036987"/>
    </source>
</evidence>
<evidence type="ECO:0000256" key="5">
    <source>
        <dbReference type="ARBA" id="ARBA00022729"/>
    </source>
</evidence>
<dbReference type="OrthoDB" id="45007at2759"/>
<name>A0A0K9NKL2_ZOSMR</name>
<dbReference type="InterPro" id="IPR029052">
    <property type="entry name" value="Metallo-depent_PP-like"/>
</dbReference>
<dbReference type="Pfam" id="PF17808">
    <property type="entry name" value="fn3_PAP"/>
    <property type="match status" value="1"/>
</dbReference>
<dbReference type="InterPro" id="IPR004843">
    <property type="entry name" value="Calcineurin-like_PHP"/>
</dbReference>
<dbReference type="GO" id="GO:0046872">
    <property type="term" value="F:metal ion binding"/>
    <property type="evidence" value="ECO:0007669"/>
    <property type="project" value="InterPro"/>
</dbReference>
<keyword evidence="6" id="KW-0325">Glycoprotein</keyword>
<gene>
    <name evidence="12" type="ORF">ZOSMA_94G00410</name>
</gene>
<feature type="domain" description="Purple acid phosphatase C-terminal" evidence="9">
    <location>
        <begin position="528"/>
        <end position="587"/>
    </location>
</feature>
<keyword evidence="4" id="KW-0964">Secreted</keyword>
<evidence type="ECO:0000256" key="4">
    <source>
        <dbReference type="ARBA" id="ARBA00022525"/>
    </source>
</evidence>
<keyword evidence="5 7" id="KW-0732">Signal</keyword>
<comment type="catalytic activity">
    <reaction evidence="7">
        <text>a phosphate monoester + H2O = an alcohol + phosphate</text>
        <dbReference type="Rhea" id="RHEA:15017"/>
        <dbReference type="ChEBI" id="CHEBI:15377"/>
        <dbReference type="ChEBI" id="CHEBI:30879"/>
        <dbReference type="ChEBI" id="CHEBI:43474"/>
        <dbReference type="ChEBI" id="CHEBI:67140"/>
        <dbReference type="EC" id="3.1.3.2"/>
    </reaction>
</comment>
<evidence type="ECO:0000256" key="3">
    <source>
        <dbReference type="ARBA" id="ARBA00011738"/>
    </source>
</evidence>
<protein>
    <recommendedName>
        <fullName evidence="7">Purple acid phosphatase</fullName>
        <ecNumber evidence="7">3.1.3.2</ecNumber>
    </recommendedName>
</protein>
<dbReference type="Proteomes" id="UP000036987">
    <property type="component" value="Unassembled WGS sequence"/>
</dbReference>
<dbReference type="GO" id="GO:0003993">
    <property type="term" value="F:acid phosphatase activity"/>
    <property type="evidence" value="ECO:0007669"/>
    <property type="project" value="UniProtKB-EC"/>
</dbReference>
<feature type="domain" description="Purple acid phosphatase Fn3-like" evidence="11">
    <location>
        <begin position="45"/>
        <end position="164"/>
    </location>
</feature>
<evidence type="ECO:0000259" key="10">
    <source>
        <dbReference type="Pfam" id="PF16656"/>
    </source>
</evidence>
<evidence type="ECO:0000256" key="7">
    <source>
        <dbReference type="RuleBase" id="RU361203"/>
    </source>
</evidence>
<dbReference type="GO" id="GO:0005576">
    <property type="term" value="C:extracellular region"/>
    <property type="evidence" value="ECO:0007669"/>
    <property type="project" value="UniProtKB-SubCell"/>
</dbReference>
<proteinExistence type="inferred from homology"/>
<dbReference type="Gene3D" id="3.60.21.10">
    <property type="match status" value="1"/>
</dbReference>
<feature type="chain" id="PRO_5005393768" description="Purple acid phosphatase" evidence="7">
    <location>
        <begin position="20"/>
        <end position="612"/>
    </location>
</feature>
<keyword evidence="7" id="KW-0378">Hydrolase</keyword>
<evidence type="ECO:0000256" key="2">
    <source>
        <dbReference type="ARBA" id="ARBA00008723"/>
    </source>
</evidence>
<dbReference type="InterPro" id="IPR041792">
    <property type="entry name" value="MPP_PAP"/>
</dbReference>
<feature type="domain" description="Purple acid phosphatase N-terminal" evidence="10">
    <location>
        <begin position="171"/>
        <end position="276"/>
    </location>
</feature>
<sequence>MSSLLIVILVQIQMLLVTANPIGEQPLARIAVEKTTFGVTDQGFVKASPSVLGSLENQDVRWVTVDFGHPNPSNGDWIGVFSPSNFSAAFCSPESSKQFQPLLCTAPIKYQFANYSNSDYESKGQGKLMLQLINQREDFSFALFSGGIGNPTLIAVSNTVAFANPKAPVYPRLAQGKSWDEMVVTWTSGYDINEAEPFVEWGRQNQQVDTRSPAGTLTFNRNSMCGAPARTVGWRDPGFIHSSFLKDLWPNARYNYKLGHRLNNGSYIWSKVYGFKAPPYPGQVSKQTVIISGDIGKAEADGSNEYNDFQPGSLNTTNRIAQDVKNINVVFHIGDICYANGYISQWDQFTAQIEPIASAVPYMIGSGNHERDWPGTGSFYQNLDSGGECGVPAQTMFYVPTQNRDKFWYSMDYGMFHFCVADSEHDWRPGTEQYEFIKHCLASVDRQKQPWLIFLAHRVLGYSSDEFYAEEGSFGEPMGRDSLQELWQKYKVDIAFYGHAHNYERTCPIYQNICTSKEISSYVGSLEGTIHMVVGNGGASLSPFTSQPPKWSIVRDLAYGFGKLTAYNQTTLLFEYSRSNDGQVYDSFTIKRDYRDILSCSYDNCPRFTLAT</sequence>
<reference evidence="13" key="1">
    <citation type="journal article" date="2016" name="Nature">
        <title>The genome of the seagrass Zostera marina reveals angiosperm adaptation to the sea.</title>
        <authorList>
            <person name="Olsen J.L."/>
            <person name="Rouze P."/>
            <person name="Verhelst B."/>
            <person name="Lin Y.-C."/>
            <person name="Bayer T."/>
            <person name="Collen J."/>
            <person name="Dattolo E."/>
            <person name="De Paoli E."/>
            <person name="Dittami S."/>
            <person name="Maumus F."/>
            <person name="Michel G."/>
            <person name="Kersting A."/>
            <person name="Lauritano C."/>
            <person name="Lohaus R."/>
            <person name="Toepel M."/>
            <person name="Tonon T."/>
            <person name="Vanneste K."/>
            <person name="Amirebrahimi M."/>
            <person name="Brakel J."/>
            <person name="Bostroem C."/>
            <person name="Chovatia M."/>
            <person name="Grimwood J."/>
            <person name="Jenkins J.W."/>
            <person name="Jueterbock A."/>
            <person name="Mraz A."/>
            <person name="Stam W.T."/>
            <person name="Tice H."/>
            <person name="Bornberg-Bauer E."/>
            <person name="Green P.J."/>
            <person name="Pearson G.A."/>
            <person name="Procaccini G."/>
            <person name="Duarte C.M."/>
            <person name="Schmutz J."/>
            <person name="Reusch T.B.H."/>
            <person name="Van de Peer Y."/>
        </authorList>
    </citation>
    <scope>NUCLEOTIDE SEQUENCE [LARGE SCALE GENOMIC DNA]</scope>
    <source>
        <strain evidence="13">cv. Finnish</strain>
    </source>
</reference>